<protein>
    <submittedName>
        <fullName evidence="9">Succinate dehydrogenase, hydrophobic anchor subunit</fullName>
    </submittedName>
</protein>
<dbReference type="Proteomes" id="UP000055060">
    <property type="component" value="Unassembled WGS sequence"/>
</dbReference>
<keyword evidence="4" id="KW-0479">Metal-binding</keyword>
<evidence type="ECO:0000256" key="4">
    <source>
        <dbReference type="ARBA" id="ARBA00022723"/>
    </source>
</evidence>
<sequence>MISSNGKSQEGAWLWLLKIVAGLVIILVLGIHFWVNHLLAPNGLLNYTDVLAYYQNPIIPAMEIVFLVFVVAHALLGIRSILLDLNPSWQVLRWINVLLLIIGVAAIAYGTWLVLFIAAKGA</sequence>
<keyword evidence="2" id="KW-0349">Heme</keyword>
<organism evidence="9">
    <name type="scientific">Longilinea arvoryzae</name>
    <dbReference type="NCBI Taxonomy" id="360412"/>
    <lineage>
        <taxon>Bacteria</taxon>
        <taxon>Bacillati</taxon>
        <taxon>Chloroflexota</taxon>
        <taxon>Anaerolineae</taxon>
        <taxon>Anaerolineales</taxon>
        <taxon>Anaerolineaceae</taxon>
        <taxon>Longilinea</taxon>
    </lineage>
</organism>
<evidence type="ECO:0000313" key="9">
    <source>
        <dbReference type="EMBL" id="GAP14654.1"/>
    </source>
</evidence>
<accession>A0A0S7BAU9</accession>
<evidence type="ECO:0000256" key="7">
    <source>
        <dbReference type="ARBA" id="ARBA00023136"/>
    </source>
</evidence>
<proteinExistence type="predicted"/>
<reference evidence="9" key="1">
    <citation type="submission" date="2015-07" db="EMBL/GenBank/DDBJ databases">
        <title>Draft Genome Sequences of Anaerolinea thermolimosa IMO-1, Bellilinea caldifistulae GOMI-1, Leptolinea tardivitalis YMTK-2, Levilinea saccharolytica KIBI-1,Longilinea arvoryzae KOME-1, Previously Described as Members of the Anaerolineaceae (Chloroflexi).</title>
        <authorList>
            <person name="Sekiguchi Y."/>
            <person name="Ohashi A."/>
            <person name="Matsuura N."/>
            <person name="Tourlousse M.D."/>
        </authorList>
    </citation>
    <scope>NUCLEOTIDE SEQUENCE [LARGE SCALE GENOMIC DNA]</scope>
    <source>
        <strain evidence="9">KOME-1</strain>
    </source>
</reference>
<gene>
    <name evidence="9" type="ORF">LARV_02428</name>
</gene>
<dbReference type="Gene3D" id="1.20.1300.10">
    <property type="entry name" value="Fumarate reductase/succinate dehydrogenase, transmembrane subunit"/>
    <property type="match status" value="1"/>
</dbReference>
<dbReference type="AlphaFoldDB" id="A0A0S7BAU9"/>
<dbReference type="GO" id="GO:0046872">
    <property type="term" value="F:metal ion binding"/>
    <property type="evidence" value="ECO:0007669"/>
    <property type="project" value="UniProtKB-KW"/>
</dbReference>
<feature type="transmembrane region" description="Helical" evidence="8">
    <location>
        <begin position="12"/>
        <end position="35"/>
    </location>
</feature>
<evidence type="ECO:0000256" key="2">
    <source>
        <dbReference type="ARBA" id="ARBA00022617"/>
    </source>
</evidence>
<evidence type="ECO:0000313" key="10">
    <source>
        <dbReference type="Proteomes" id="UP000055060"/>
    </source>
</evidence>
<evidence type="ECO:0000256" key="6">
    <source>
        <dbReference type="ARBA" id="ARBA00023004"/>
    </source>
</evidence>
<keyword evidence="10" id="KW-1185">Reference proteome</keyword>
<dbReference type="GO" id="GO:0016020">
    <property type="term" value="C:membrane"/>
    <property type="evidence" value="ECO:0007669"/>
    <property type="project" value="UniProtKB-SubCell"/>
</dbReference>
<feature type="transmembrane region" description="Helical" evidence="8">
    <location>
        <begin position="58"/>
        <end position="82"/>
    </location>
</feature>
<evidence type="ECO:0000256" key="1">
    <source>
        <dbReference type="ARBA" id="ARBA00004370"/>
    </source>
</evidence>
<dbReference type="PANTHER" id="PTHR41910">
    <property type="entry name" value="SUCCINATE DEHYDROGENASE 2 MEMBRANE SUBUNIT SDHC"/>
    <property type="match status" value="1"/>
</dbReference>
<dbReference type="PANTHER" id="PTHR41910:SF1">
    <property type="entry name" value="SUCCINATE DEHYDROGENASE HYDROPHOBIC MEMBRANE ANCHOR SUBUNIT"/>
    <property type="match status" value="1"/>
</dbReference>
<dbReference type="STRING" id="360412.LARV_02428"/>
<dbReference type="OrthoDB" id="164026at2"/>
<dbReference type="Pfam" id="PF01127">
    <property type="entry name" value="Sdh_cyt"/>
    <property type="match status" value="1"/>
</dbReference>
<dbReference type="SUPFAM" id="SSF81343">
    <property type="entry name" value="Fumarate reductase respiratory complex transmembrane subunits"/>
    <property type="match status" value="1"/>
</dbReference>
<evidence type="ECO:0000256" key="5">
    <source>
        <dbReference type="ARBA" id="ARBA00022989"/>
    </source>
</evidence>
<keyword evidence="6" id="KW-0408">Iron</keyword>
<keyword evidence="7 8" id="KW-0472">Membrane</keyword>
<dbReference type="InterPro" id="IPR039023">
    <property type="entry name" value="SdhC_prok"/>
</dbReference>
<dbReference type="EMBL" id="DF967972">
    <property type="protein sequence ID" value="GAP14654.1"/>
    <property type="molecule type" value="Genomic_DNA"/>
</dbReference>
<dbReference type="InterPro" id="IPR000701">
    <property type="entry name" value="SuccDH_FuR_B_TM-su"/>
</dbReference>
<dbReference type="RefSeq" id="WP_075073894.1">
    <property type="nucleotide sequence ID" value="NZ_DF967972.1"/>
</dbReference>
<name>A0A0S7BAU9_9CHLR</name>
<evidence type="ECO:0000256" key="3">
    <source>
        <dbReference type="ARBA" id="ARBA00022692"/>
    </source>
</evidence>
<keyword evidence="5 8" id="KW-1133">Transmembrane helix</keyword>
<keyword evidence="3 8" id="KW-0812">Transmembrane</keyword>
<dbReference type="InterPro" id="IPR034804">
    <property type="entry name" value="SQR/QFR_C/D"/>
</dbReference>
<evidence type="ECO:0000256" key="8">
    <source>
        <dbReference type="SAM" id="Phobius"/>
    </source>
</evidence>
<comment type="subcellular location">
    <subcellularLocation>
        <location evidence="1">Membrane</location>
    </subcellularLocation>
</comment>
<feature type="transmembrane region" description="Helical" evidence="8">
    <location>
        <begin position="94"/>
        <end position="119"/>
    </location>
</feature>